<feature type="transmembrane region" description="Helical" evidence="2">
    <location>
        <begin position="58"/>
        <end position="77"/>
    </location>
</feature>
<evidence type="ECO:0000256" key="1">
    <source>
        <dbReference type="SAM" id="MobiDB-lite"/>
    </source>
</evidence>
<keyword evidence="2" id="KW-1133">Transmembrane helix</keyword>
<gene>
    <name evidence="3" type="ORF">SKAU_G00405460</name>
</gene>
<organism evidence="3 4">
    <name type="scientific">Synaphobranchus kaupii</name>
    <name type="common">Kaup's arrowtooth eel</name>
    <dbReference type="NCBI Taxonomy" id="118154"/>
    <lineage>
        <taxon>Eukaryota</taxon>
        <taxon>Metazoa</taxon>
        <taxon>Chordata</taxon>
        <taxon>Craniata</taxon>
        <taxon>Vertebrata</taxon>
        <taxon>Euteleostomi</taxon>
        <taxon>Actinopterygii</taxon>
        <taxon>Neopterygii</taxon>
        <taxon>Teleostei</taxon>
        <taxon>Anguilliformes</taxon>
        <taxon>Synaphobranchidae</taxon>
        <taxon>Synaphobranchus</taxon>
    </lineage>
</organism>
<reference evidence="3" key="1">
    <citation type="journal article" date="2023" name="Science">
        <title>Genome structures resolve the early diversification of teleost fishes.</title>
        <authorList>
            <person name="Parey E."/>
            <person name="Louis A."/>
            <person name="Montfort J."/>
            <person name="Bouchez O."/>
            <person name="Roques C."/>
            <person name="Iampietro C."/>
            <person name="Lluch J."/>
            <person name="Castinel A."/>
            <person name="Donnadieu C."/>
            <person name="Desvignes T."/>
            <person name="Floi Bucao C."/>
            <person name="Jouanno E."/>
            <person name="Wen M."/>
            <person name="Mejri S."/>
            <person name="Dirks R."/>
            <person name="Jansen H."/>
            <person name="Henkel C."/>
            <person name="Chen W.J."/>
            <person name="Zahm M."/>
            <person name="Cabau C."/>
            <person name="Klopp C."/>
            <person name="Thompson A.W."/>
            <person name="Robinson-Rechavi M."/>
            <person name="Braasch I."/>
            <person name="Lecointre G."/>
            <person name="Bobe J."/>
            <person name="Postlethwait J.H."/>
            <person name="Berthelot C."/>
            <person name="Roest Crollius H."/>
            <person name="Guiguen Y."/>
        </authorList>
    </citation>
    <scope>NUCLEOTIDE SEQUENCE</scope>
    <source>
        <strain evidence="3">WJC10195</strain>
    </source>
</reference>
<name>A0A9Q1ICT8_SYNKA</name>
<sequence length="114" mass="12239">MPPVKRGKRQVSSKDRRTSSMSILSNRCPEGNGALLLAPSLQWSGTSGAPCRCAQVLLAVLCLALLAGLIALGVLYIQKSNRSDSLEEENSNLSISLSSVEQRLAGAEWELKEL</sequence>
<proteinExistence type="predicted"/>
<keyword evidence="2" id="KW-0472">Membrane</keyword>
<dbReference type="EMBL" id="JAINUF010000021">
    <property type="protein sequence ID" value="KAJ8334907.1"/>
    <property type="molecule type" value="Genomic_DNA"/>
</dbReference>
<protein>
    <submittedName>
        <fullName evidence="3">Uncharacterized protein</fullName>
    </submittedName>
</protein>
<evidence type="ECO:0000313" key="3">
    <source>
        <dbReference type="EMBL" id="KAJ8334907.1"/>
    </source>
</evidence>
<evidence type="ECO:0000313" key="4">
    <source>
        <dbReference type="Proteomes" id="UP001152622"/>
    </source>
</evidence>
<evidence type="ECO:0000256" key="2">
    <source>
        <dbReference type="SAM" id="Phobius"/>
    </source>
</evidence>
<feature type="region of interest" description="Disordered" evidence="1">
    <location>
        <begin position="1"/>
        <end position="24"/>
    </location>
</feature>
<dbReference type="Proteomes" id="UP001152622">
    <property type="component" value="Chromosome 21"/>
</dbReference>
<comment type="caution">
    <text evidence="3">The sequence shown here is derived from an EMBL/GenBank/DDBJ whole genome shotgun (WGS) entry which is preliminary data.</text>
</comment>
<keyword evidence="2" id="KW-0812">Transmembrane</keyword>
<feature type="compositionally biased region" description="Basic residues" evidence="1">
    <location>
        <begin position="1"/>
        <end position="11"/>
    </location>
</feature>
<keyword evidence="4" id="KW-1185">Reference proteome</keyword>
<accession>A0A9Q1ICT8</accession>
<dbReference type="AlphaFoldDB" id="A0A9Q1ICT8"/>